<feature type="compositionally biased region" description="Low complexity" evidence="2">
    <location>
        <begin position="34"/>
        <end position="49"/>
    </location>
</feature>
<feature type="compositionally biased region" description="Low complexity" evidence="2">
    <location>
        <begin position="531"/>
        <end position="542"/>
    </location>
</feature>
<keyword evidence="1" id="KW-0175">Coiled coil</keyword>
<protein>
    <submittedName>
        <fullName evidence="5">Similar to Saccharomyces cerevisiae YOR023C AHC1 Subunit of the Ada histone acetyltransferase complex, required for structural integrity of the complex</fullName>
    </submittedName>
</protein>
<keyword evidence="6" id="KW-1185">Reference proteome</keyword>
<dbReference type="GO" id="GO:0016740">
    <property type="term" value="F:transferase activity"/>
    <property type="evidence" value="ECO:0007669"/>
    <property type="project" value="UniProtKB-KW"/>
</dbReference>
<evidence type="ECO:0000259" key="3">
    <source>
        <dbReference type="Pfam" id="PF25909"/>
    </source>
</evidence>
<evidence type="ECO:0000313" key="6">
    <source>
        <dbReference type="Proteomes" id="UP000644660"/>
    </source>
</evidence>
<dbReference type="Pfam" id="PF25909">
    <property type="entry name" value="zf-C2H2_AHC1"/>
    <property type="match status" value="1"/>
</dbReference>
<evidence type="ECO:0000256" key="1">
    <source>
        <dbReference type="SAM" id="Coils"/>
    </source>
</evidence>
<name>A0A8H2ZLP3_9SACH</name>
<feature type="compositionally biased region" description="Polar residues" evidence="2">
    <location>
        <begin position="243"/>
        <end position="261"/>
    </location>
</feature>
<feature type="coiled-coil region" evidence="1">
    <location>
        <begin position="130"/>
        <end position="183"/>
    </location>
</feature>
<dbReference type="Proteomes" id="UP000644660">
    <property type="component" value="Unassembled WGS sequence"/>
</dbReference>
<evidence type="ECO:0000259" key="4">
    <source>
        <dbReference type="Pfam" id="PF25910"/>
    </source>
</evidence>
<feature type="compositionally biased region" description="Basic and acidic residues" evidence="2">
    <location>
        <begin position="488"/>
        <end position="510"/>
    </location>
</feature>
<dbReference type="OrthoDB" id="5355528at2759"/>
<feature type="compositionally biased region" description="Acidic residues" evidence="2">
    <location>
        <begin position="476"/>
        <end position="487"/>
    </location>
</feature>
<feature type="region of interest" description="Disordered" evidence="2">
    <location>
        <begin position="575"/>
        <end position="630"/>
    </location>
</feature>
<dbReference type="Pfam" id="PF25910">
    <property type="entry name" value="AHC1_N"/>
    <property type="match status" value="1"/>
</dbReference>
<organism evidence="5 6">
    <name type="scientific">Maudiozyma barnettii</name>
    <dbReference type="NCBI Taxonomy" id="61262"/>
    <lineage>
        <taxon>Eukaryota</taxon>
        <taxon>Fungi</taxon>
        <taxon>Dikarya</taxon>
        <taxon>Ascomycota</taxon>
        <taxon>Saccharomycotina</taxon>
        <taxon>Saccharomycetes</taxon>
        <taxon>Saccharomycetales</taxon>
        <taxon>Saccharomycetaceae</taxon>
        <taxon>Maudiozyma</taxon>
    </lineage>
</organism>
<keyword evidence="5" id="KW-0808">Transferase</keyword>
<dbReference type="InterPro" id="IPR058707">
    <property type="entry name" value="AHC1_N"/>
</dbReference>
<evidence type="ECO:0000256" key="2">
    <source>
        <dbReference type="SAM" id="MobiDB-lite"/>
    </source>
</evidence>
<feature type="compositionally biased region" description="Basic and acidic residues" evidence="2">
    <location>
        <begin position="578"/>
        <end position="607"/>
    </location>
</feature>
<feature type="region of interest" description="Disordered" evidence="2">
    <location>
        <begin position="29"/>
        <end position="65"/>
    </location>
</feature>
<feature type="domain" description="AHC1-like C2H2 zinc-finger" evidence="3">
    <location>
        <begin position="303"/>
        <end position="398"/>
    </location>
</feature>
<reference evidence="5 6" key="1">
    <citation type="submission" date="2020-05" db="EMBL/GenBank/DDBJ databases">
        <authorList>
            <person name="Casaregola S."/>
            <person name="Devillers H."/>
            <person name="Grondin C."/>
        </authorList>
    </citation>
    <scope>NUCLEOTIDE SEQUENCE [LARGE SCALE GENOMIC DNA]</scope>
    <source>
        <strain evidence="5 6">CLIB 1767</strain>
    </source>
</reference>
<feature type="region of interest" description="Disordered" evidence="2">
    <location>
        <begin position="239"/>
        <end position="268"/>
    </location>
</feature>
<proteinExistence type="predicted"/>
<evidence type="ECO:0000313" key="5">
    <source>
        <dbReference type="EMBL" id="CAB4256312.1"/>
    </source>
</evidence>
<dbReference type="AlphaFoldDB" id="A0A8H2ZLP3"/>
<dbReference type="RefSeq" id="XP_041408156.1">
    <property type="nucleotide sequence ID" value="XM_041552222.1"/>
</dbReference>
<gene>
    <name evidence="5" type="ORF">KABA2_09S01804</name>
</gene>
<feature type="domain" description="AHC1 N-terminal" evidence="4">
    <location>
        <begin position="97"/>
        <end position="175"/>
    </location>
</feature>
<comment type="caution">
    <text evidence="5">The sequence shown here is derived from an EMBL/GenBank/DDBJ whole genome shotgun (WGS) entry which is preliminary data.</text>
</comment>
<sequence length="644" mass="73627">MTSSTIKNNNNNNTDNNNRLITDTVQQQMTSCESNNSNNSHSNKSTSRNYQVATPKSPHDLVTLSSTDDHENLTVDCFRTNYIPIDLMEDQTHSAINKDSEEIERMKYSSVKSELLDIVNLQCLLSRKEKDNIRNEINRIDAQIELIKQLHNDNTLYSKIDKYKQEQIEINKKMLRARSLQEKWQDHVFPSGSLQLNMGGSIHIPKHHYQTRSKSHGNLLDTELFEPEDDSILNERSTKRQKLANTTTPSITNSQDSTKSILKSGKKTTKSNGFEIHKFTPNQMNTHHRRVYSTSCLSNNSGIIGQTDANEPIFRRYDGILVIITCSFCQRANFTSAQGIVNHTRLKHHKTYSSQPLTVLFNQNLLPEDKQDPEILAKFKKLNLDPHKDYLPYNIAIPTMDIAPKMGSSKNAHLTDHLSIEKNQKKKTENKEVYTAPPKKIEVNHLKALYKEDDLDELVNIIDESRKDLQVILDQPSDDDDESEEEEKIVQDDVSKDEDYVSNENPKDDSDGSDYDNANNNSDIEDENKESSFSPASSPIASDLESTTPTHPLQNKSPQMSTRVRNLRKVNIVEPPIDDMHNRLRSKVTKDATDENNDITRRLRNADTSHVNNFDEGDITPLGDERSSGHYNLRLRSNLRQTSR</sequence>
<feature type="compositionally biased region" description="Polar residues" evidence="2">
    <location>
        <begin position="544"/>
        <end position="562"/>
    </location>
</feature>
<dbReference type="EMBL" id="CAEFZW010000009">
    <property type="protein sequence ID" value="CAB4256312.1"/>
    <property type="molecule type" value="Genomic_DNA"/>
</dbReference>
<feature type="region of interest" description="Disordered" evidence="2">
    <location>
        <begin position="475"/>
        <end position="562"/>
    </location>
</feature>
<accession>A0A8H2ZLP3</accession>
<dbReference type="InterPro" id="IPR058706">
    <property type="entry name" value="zf-C2H2_AHC1-like"/>
</dbReference>
<dbReference type="GeneID" id="64859385"/>